<comment type="caution">
    <text evidence="2">The sequence shown here is derived from an EMBL/GenBank/DDBJ whole genome shotgun (WGS) entry which is preliminary data.</text>
</comment>
<gene>
    <name evidence="2" type="ORF">AXG93_4012s1400</name>
</gene>
<dbReference type="Proteomes" id="UP000077202">
    <property type="component" value="Unassembled WGS sequence"/>
</dbReference>
<evidence type="ECO:0000313" key="2">
    <source>
        <dbReference type="EMBL" id="OAE21209.1"/>
    </source>
</evidence>
<organism evidence="2 3">
    <name type="scientific">Marchantia polymorpha subsp. ruderalis</name>
    <dbReference type="NCBI Taxonomy" id="1480154"/>
    <lineage>
        <taxon>Eukaryota</taxon>
        <taxon>Viridiplantae</taxon>
        <taxon>Streptophyta</taxon>
        <taxon>Embryophyta</taxon>
        <taxon>Marchantiophyta</taxon>
        <taxon>Marchantiopsida</taxon>
        <taxon>Marchantiidae</taxon>
        <taxon>Marchantiales</taxon>
        <taxon>Marchantiaceae</taxon>
        <taxon>Marchantia</taxon>
    </lineage>
</organism>
<sequence>MEPMGSGAHAANDNDDDEQQQKQQRRTSPPFPSSASRFAAAVSGEEKTKRNVHGSIKFAAALVHLTRGQIEEEEEAEGGTRCASRQAIVERVPNGWSAGGARSRLAIGRLVQAQQQQLSSDFIPSVALFLSLKLLPLPLPLPLPFG</sequence>
<reference evidence="2" key="1">
    <citation type="submission" date="2016-03" db="EMBL/GenBank/DDBJ databases">
        <title>Mechanisms controlling the formation of the plant cell surface in tip-growing cells are functionally conserved among land plants.</title>
        <authorList>
            <person name="Honkanen S."/>
            <person name="Jones V.A."/>
            <person name="Morieri G."/>
            <person name="Champion C."/>
            <person name="Hetherington A.J."/>
            <person name="Kelly S."/>
            <person name="Saint-Marcoux D."/>
            <person name="Proust H."/>
            <person name="Prescott H."/>
            <person name="Dolan L."/>
        </authorList>
    </citation>
    <scope>NUCLEOTIDE SEQUENCE [LARGE SCALE GENOMIC DNA]</scope>
    <source>
        <tissue evidence="2">Whole gametophyte</tissue>
    </source>
</reference>
<feature type="region of interest" description="Disordered" evidence="1">
    <location>
        <begin position="1"/>
        <end position="46"/>
    </location>
</feature>
<dbReference type="AlphaFoldDB" id="A0A176VJT2"/>
<name>A0A176VJT2_MARPO</name>
<protein>
    <submittedName>
        <fullName evidence="2">Uncharacterized protein</fullName>
    </submittedName>
</protein>
<proteinExistence type="predicted"/>
<keyword evidence="3" id="KW-1185">Reference proteome</keyword>
<evidence type="ECO:0000313" key="3">
    <source>
        <dbReference type="Proteomes" id="UP000077202"/>
    </source>
</evidence>
<dbReference type="EMBL" id="LVLJ01003523">
    <property type="protein sequence ID" value="OAE21209.1"/>
    <property type="molecule type" value="Genomic_DNA"/>
</dbReference>
<evidence type="ECO:0000256" key="1">
    <source>
        <dbReference type="SAM" id="MobiDB-lite"/>
    </source>
</evidence>
<accession>A0A176VJT2</accession>